<accession>A0A2S6CZA7</accession>
<comment type="caution">
    <text evidence="2">The sequence shown here is derived from an EMBL/GenBank/DDBJ whole genome shotgun (WGS) entry which is preliminary data.</text>
</comment>
<dbReference type="OrthoDB" id="426765at2"/>
<name>A0A2S6CZA7_9CYAN</name>
<dbReference type="NCBIfam" id="TIGR00305">
    <property type="entry name" value="putative toxin-antitoxin system toxin component, PIN family"/>
    <property type="match status" value="1"/>
</dbReference>
<keyword evidence="3" id="KW-1185">Reference proteome</keyword>
<gene>
    <name evidence="2" type="ORF">CUN59_01270</name>
</gene>
<dbReference type="AlphaFoldDB" id="A0A2S6CZA7"/>
<dbReference type="Proteomes" id="UP000239589">
    <property type="component" value="Unassembled WGS sequence"/>
</dbReference>
<proteinExistence type="predicted"/>
<dbReference type="EMBL" id="PGEM01000008">
    <property type="protein sequence ID" value="PPJ65047.1"/>
    <property type="molecule type" value="Genomic_DNA"/>
</dbReference>
<evidence type="ECO:0000313" key="3">
    <source>
        <dbReference type="Proteomes" id="UP000239589"/>
    </source>
</evidence>
<feature type="domain" description="PIN" evidence="1">
    <location>
        <begin position="10"/>
        <end position="39"/>
    </location>
</feature>
<organism evidence="2 3">
    <name type="scientific">Cuspidothrix issatschenkoi CHARLIE-1</name>
    <dbReference type="NCBI Taxonomy" id="2052836"/>
    <lineage>
        <taxon>Bacteria</taxon>
        <taxon>Bacillati</taxon>
        <taxon>Cyanobacteriota</taxon>
        <taxon>Cyanophyceae</taxon>
        <taxon>Nostocales</taxon>
        <taxon>Aphanizomenonaceae</taxon>
        <taxon>Cuspidothrix</taxon>
    </lineage>
</organism>
<dbReference type="InterPro" id="IPR002850">
    <property type="entry name" value="PIN_toxin-like"/>
</dbReference>
<sequence>MSELIEIKESITICRDSKDDKFLELAISGKANFIITGDQDLLVLNPFRNIEIITANEFLNRFN</sequence>
<dbReference type="PANTHER" id="PTHR34610">
    <property type="entry name" value="SSL7007 PROTEIN"/>
    <property type="match status" value="1"/>
</dbReference>
<protein>
    <submittedName>
        <fullName evidence="2">Putative toxin-antitoxin system toxin component, PIN family</fullName>
    </submittedName>
</protein>
<evidence type="ECO:0000313" key="2">
    <source>
        <dbReference type="EMBL" id="PPJ65047.1"/>
    </source>
</evidence>
<reference evidence="2 3" key="1">
    <citation type="submission" date="2018-02" db="EMBL/GenBank/DDBJ databases">
        <title>Discovery of a pederin family compound in a non-symbiotic bloom-forming cyanobacterium.</title>
        <authorList>
            <person name="Kust A."/>
            <person name="Mares J."/>
            <person name="Jokela J."/>
            <person name="Urajova P."/>
            <person name="Hajek J."/>
            <person name="Saurav K."/>
            <person name="Voracova K."/>
            <person name="Fewer D.P."/>
            <person name="Haapaniemi E."/>
            <person name="Permi P."/>
            <person name="Rehakova K."/>
            <person name="Sivonen K."/>
            <person name="Hrouzek P."/>
        </authorList>
    </citation>
    <scope>NUCLEOTIDE SEQUENCE [LARGE SCALE GENOMIC DNA]</scope>
    <source>
        <strain evidence="2 3">CHARLIE-1</strain>
    </source>
</reference>
<evidence type="ECO:0000259" key="1">
    <source>
        <dbReference type="Pfam" id="PF13470"/>
    </source>
</evidence>
<dbReference type="PANTHER" id="PTHR34610:SF3">
    <property type="entry name" value="SSL7007 PROTEIN"/>
    <property type="match status" value="1"/>
</dbReference>
<dbReference type="Pfam" id="PF13470">
    <property type="entry name" value="PIN_3"/>
    <property type="match status" value="1"/>
</dbReference>
<dbReference type="InterPro" id="IPR002716">
    <property type="entry name" value="PIN_dom"/>
</dbReference>